<feature type="domain" description="EamA" evidence="7">
    <location>
        <begin position="11"/>
        <end position="140"/>
    </location>
</feature>
<dbReference type="PANTHER" id="PTHR32322:SF2">
    <property type="entry name" value="EAMA DOMAIN-CONTAINING PROTEIN"/>
    <property type="match status" value="1"/>
</dbReference>
<evidence type="ECO:0000256" key="3">
    <source>
        <dbReference type="ARBA" id="ARBA00022692"/>
    </source>
</evidence>
<evidence type="ECO:0000256" key="4">
    <source>
        <dbReference type="ARBA" id="ARBA00022989"/>
    </source>
</evidence>
<dbReference type="Proteomes" id="UP000541426">
    <property type="component" value="Unassembled WGS sequence"/>
</dbReference>
<organism evidence="8 9">
    <name type="scientific">Sagittula marina</name>
    <dbReference type="NCBI Taxonomy" id="943940"/>
    <lineage>
        <taxon>Bacteria</taxon>
        <taxon>Pseudomonadati</taxon>
        <taxon>Pseudomonadota</taxon>
        <taxon>Alphaproteobacteria</taxon>
        <taxon>Rhodobacterales</taxon>
        <taxon>Roseobacteraceae</taxon>
        <taxon>Sagittula</taxon>
    </lineage>
</organism>
<accession>A0A7W6DTS6</accession>
<evidence type="ECO:0000256" key="6">
    <source>
        <dbReference type="SAM" id="Phobius"/>
    </source>
</evidence>
<keyword evidence="4 6" id="KW-1133">Transmembrane helix</keyword>
<evidence type="ECO:0000256" key="1">
    <source>
        <dbReference type="ARBA" id="ARBA00004141"/>
    </source>
</evidence>
<keyword evidence="9" id="KW-1185">Reference proteome</keyword>
<reference evidence="8 9" key="1">
    <citation type="submission" date="2020-08" db="EMBL/GenBank/DDBJ databases">
        <title>Genomic Encyclopedia of Type Strains, Phase IV (KMG-IV): sequencing the most valuable type-strain genomes for metagenomic binning, comparative biology and taxonomic classification.</title>
        <authorList>
            <person name="Goeker M."/>
        </authorList>
    </citation>
    <scope>NUCLEOTIDE SEQUENCE [LARGE SCALE GENOMIC DNA]</scope>
    <source>
        <strain evidence="8 9">DSM 102235</strain>
    </source>
</reference>
<comment type="similarity">
    <text evidence="2">Belongs to the EamA transporter family.</text>
</comment>
<comment type="caution">
    <text evidence="8">The sequence shown here is derived from an EMBL/GenBank/DDBJ whole genome shotgun (WGS) entry which is preliminary data.</text>
</comment>
<feature type="transmembrane region" description="Helical" evidence="6">
    <location>
        <begin position="71"/>
        <end position="90"/>
    </location>
</feature>
<feature type="transmembrane region" description="Helical" evidence="6">
    <location>
        <begin position="128"/>
        <end position="144"/>
    </location>
</feature>
<dbReference type="AlphaFoldDB" id="A0A7W6DTS6"/>
<evidence type="ECO:0000256" key="2">
    <source>
        <dbReference type="ARBA" id="ARBA00007362"/>
    </source>
</evidence>
<sequence>MKRKDSLDLNGVVGLVGFAVVLAFNQVVIKLMNGGFGPVFGAGVRSLLALVVLGLWIAFGRGRMGALRATLWPGLLLGLLFTFEFIFVFTAMDMTSVSRASITFYSMPIWLAIVAHFALPGEQLSRRRALGLGLAMLGVGWALADPHSRAEGDLRGDLLALFGSWCWAGIALTVRLTRVSELPASGQLIWQLGVSAVMLLALAPLMGPLWRDPGLLEWSAMGYGVLTASIGFTFWLWLMTIYPASDIASFSFLTPVLAVLFGWLVFGEPVGVQFGLALLLVAVGIVLINKRRR</sequence>
<dbReference type="InterPro" id="IPR000620">
    <property type="entry name" value="EamA_dom"/>
</dbReference>
<name>A0A7W6DTS6_9RHOB</name>
<feature type="transmembrane region" description="Helical" evidence="6">
    <location>
        <begin position="218"/>
        <end position="238"/>
    </location>
</feature>
<dbReference type="GO" id="GO:0016020">
    <property type="term" value="C:membrane"/>
    <property type="evidence" value="ECO:0007669"/>
    <property type="project" value="UniProtKB-SubCell"/>
</dbReference>
<dbReference type="InterPro" id="IPR037185">
    <property type="entry name" value="EmrE-like"/>
</dbReference>
<keyword evidence="3 6" id="KW-0812">Transmembrane</keyword>
<feature type="domain" description="EamA" evidence="7">
    <location>
        <begin position="155"/>
        <end position="289"/>
    </location>
</feature>
<dbReference type="EMBL" id="JACIEJ010000007">
    <property type="protein sequence ID" value="MBB3986772.1"/>
    <property type="molecule type" value="Genomic_DNA"/>
</dbReference>
<evidence type="ECO:0000313" key="9">
    <source>
        <dbReference type="Proteomes" id="UP000541426"/>
    </source>
</evidence>
<evidence type="ECO:0000259" key="7">
    <source>
        <dbReference type="Pfam" id="PF00892"/>
    </source>
</evidence>
<feature type="transmembrane region" description="Helical" evidence="6">
    <location>
        <begin position="188"/>
        <end position="206"/>
    </location>
</feature>
<dbReference type="SUPFAM" id="SSF103481">
    <property type="entry name" value="Multidrug resistance efflux transporter EmrE"/>
    <property type="match status" value="2"/>
</dbReference>
<evidence type="ECO:0000256" key="5">
    <source>
        <dbReference type="ARBA" id="ARBA00023136"/>
    </source>
</evidence>
<feature type="transmembrane region" description="Helical" evidence="6">
    <location>
        <begin position="156"/>
        <end position="176"/>
    </location>
</feature>
<feature type="transmembrane region" description="Helical" evidence="6">
    <location>
        <begin position="247"/>
        <end position="266"/>
    </location>
</feature>
<dbReference type="PANTHER" id="PTHR32322">
    <property type="entry name" value="INNER MEMBRANE TRANSPORTER"/>
    <property type="match status" value="1"/>
</dbReference>
<dbReference type="Gene3D" id="1.10.3730.20">
    <property type="match status" value="1"/>
</dbReference>
<feature type="transmembrane region" description="Helical" evidence="6">
    <location>
        <begin position="102"/>
        <end position="121"/>
    </location>
</feature>
<dbReference type="Pfam" id="PF00892">
    <property type="entry name" value="EamA"/>
    <property type="match status" value="2"/>
</dbReference>
<feature type="transmembrane region" description="Helical" evidence="6">
    <location>
        <begin position="272"/>
        <end position="289"/>
    </location>
</feature>
<protein>
    <submittedName>
        <fullName evidence="8">Drug/metabolite transporter (DMT)-like permease</fullName>
    </submittedName>
</protein>
<dbReference type="RefSeq" id="WP_183967410.1">
    <property type="nucleotide sequence ID" value="NZ_BAABBZ010000006.1"/>
</dbReference>
<feature type="transmembrane region" description="Helical" evidence="6">
    <location>
        <begin position="12"/>
        <end position="29"/>
    </location>
</feature>
<keyword evidence="5 6" id="KW-0472">Membrane</keyword>
<comment type="subcellular location">
    <subcellularLocation>
        <location evidence="1">Membrane</location>
        <topology evidence="1">Multi-pass membrane protein</topology>
    </subcellularLocation>
</comment>
<dbReference type="InterPro" id="IPR050638">
    <property type="entry name" value="AA-Vitamin_Transporters"/>
</dbReference>
<evidence type="ECO:0000313" key="8">
    <source>
        <dbReference type="EMBL" id="MBB3986772.1"/>
    </source>
</evidence>
<gene>
    <name evidence="8" type="ORF">GGQ68_003115</name>
</gene>
<feature type="transmembrane region" description="Helical" evidence="6">
    <location>
        <begin position="35"/>
        <end position="59"/>
    </location>
</feature>
<proteinExistence type="inferred from homology"/>